<proteinExistence type="predicted"/>
<accession>A0AA36GSK0</accession>
<protein>
    <submittedName>
        <fullName evidence="2">Uncharacterized protein</fullName>
    </submittedName>
</protein>
<dbReference type="AlphaFoldDB" id="A0AA36GSK0"/>
<feature type="region of interest" description="Disordered" evidence="1">
    <location>
        <begin position="57"/>
        <end position="87"/>
    </location>
</feature>
<evidence type="ECO:0000313" key="2">
    <source>
        <dbReference type="EMBL" id="CAJ0597493.1"/>
    </source>
</evidence>
<keyword evidence="3" id="KW-1185">Reference proteome</keyword>
<evidence type="ECO:0000256" key="1">
    <source>
        <dbReference type="SAM" id="MobiDB-lite"/>
    </source>
</evidence>
<comment type="caution">
    <text evidence="2">The sequence shown here is derived from an EMBL/GenBank/DDBJ whole genome shotgun (WGS) entry which is preliminary data.</text>
</comment>
<evidence type="ECO:0000313" key="3">
    <source>
        <dbReference type="Proteomes" id="UP001176961"/>
    </source>
</evidence>
<dbReference type="EMBL" id="CATQJL010000223">
    <property type="protein sequence ID" value="CAJ0597493.1"/>
    <property type="molecule type" value="Genomic_DNA"/>
</dbReference>
<name>A0AA36GSK0_CYLNA</name>
<gene>
    <name evidence="2" type="ORF">CYNAS_LOCUS9476</name>
</gene>
<dbReference type="Proteomes" id="UP001176961">
    <property type="component" value="Unassembled WGS sequence"/>
</dbReference>
<organism evidence="2 3">
    <name type="scientific">Cylicocyclus nassatus</name>
    <name type="common">Nematode worm</name>
    <dbReference type="NCBI Taxonomy" id="53992"/>
    <lineage>
        <taxon>Eukaryota</taxon>
        <taxon>Metazoa</taxon>
        <taxon>Ecdysozoa</taxon>
        <taxon>Nematoda</taxon>
        <taxon>Chromadorea</taxon>
        <taxon>Rhabditida</taxon>
        <taxon>Rhabditina</taxon>
        <taxon>Rhabditomorpha</taxon>
        <taxon>Strongyloidea</taxon>
        <taxon>Strongylidae</taxon>
        <taxon>Cylicocyclus</taxon>
    </lineage>
</organism>
<sequence>MMTAEKGNREYARLKDWLLKSEGWARPDDNAPQTLLVMITGELIKLGYEAWQPPLGDPGVVEHQRRPDLFSTPTPSTTCSTPASKHK</sequence>
<feature type="compositionally biased region" description="Low complexity" evidence="1">
    <location>
        <begin position="71"/>
        <end position="87"/>
    </location>
</feature>
<reference evidence="2" key="1">
    <citation type="submission" date="2023-07" db="EMBL/GenBank/DDBJ databases">
        <authorList>
            <consortium name="CYATHOMIX"/>
        </authorList>
    </citation>
    <scope>NUCLEOTIDE SEQUENCE</scope>
    <source>
        <strain evidence="2">N/A</strain>
    </source>
</reference>